<accession>W2CJZ0</accession>
<dbReference type="EMBL" id="AYYE01001136">
    <property type="protein sequence ID" value="ETK06801.1"/>
    <property type="molecule type" value="Genomic_DNA"/>
</dbReference>
<gene>
    <name evidence="5" type="ORF">T230_10750</name>
</gene>
<keyword evidence="3" id="KW-0472">Membrane</keyword>
<dbReference type="InterPro" id="IPR006073">
    <property type="entry name" value="GTP-bd"/>
</dbReference>
<dbReference type="CDD" id="cd00882">
    <property type="entry name" value="Ras_like_GTPase"/>
    <property type="match status" value="1"/>
</dbReference>
<dbReference type="Proteomes" id="UP000034982">
    <property type="component" value="Unassembled WGS sequence"/>
</dbReference>
<keyword evidence="1" id="KW-0175">Coiled coil</keyword>
<dbReference type="InterPro" id="IPR027417">
    <property type="entry name" value="P-loop_NTPase"/>
</dbReference>
<dbReference type="AlphaFoldDB" id="W2CJZ0"/>
<evidence type="ECO:0000256" key="1">
    <source>
        <dbReference type="SAM" id="Coils"/>
    </source>
</evidence>
<dbReference type="GO" id="GO:0005525">
    <property type="term" value="F:GTP binding"/>
    <property type="evidence" value="ECO:0007669"/>
    <property type="project" value="InterPro"/>
</dbReference>
<dbReference type="Pfam" id="PF01926">
    <property type="entry name" value="MMR_HSR1"/>
    <property type="match status" value="1"/>
</dbReference>
<feature type="domain" description="G" evidence="4">
    <location>
        <begin position="174"/>
        <end position="285"/>
    </location>
</feature>
<proteinExistence type="predicted"/>
<reference evidence="5 6" key="1">
    <citation type="submission" date="2013-11" db="EMBL/GenBank/DDBJ databases">
        <title>Single cell genomics of uncultured Tannerella BU063 (oral taxon 286).</title>
        <authorList>
            <person name="Beall C.J."/>
            <person name="Campbell A.G."/>
            <person name="Griffen A.L."/>
            <person name="Podar M."/>
            <person name="Leys E.J."/>
        </authorList>
    </citation>
    <scope>NUCLEOTIDE SEQUENCE [LARGE SCALE GENOMIC DNA]</scope>
    <source>
        <strain evidence="5">Cell 1/3</strain>
    </source>
</reference>
<dbReference type="Gene3D" id="3.40.50.300">
    <property type="entry name" value="P-loop containing nucleotide triphosphate hydrolases"/>
    <property type="match status" value="1"/>
</dbReference>
<evidence type="ECO:0000313" key="5">
    <source>
        <dbReference type="EMBL" id="ETK06801.1"/>
    </source>
</evidence>
<dbReference type="SUPFAM" id="SSF52540">
    <property type="entry name" value="P-loop containing nucleoside triphosphate hydrolases"/>
    <property type="match status" value="1"/>
</dbReference>
<dbReference type="PATRIC" id="fig|1411022.3.peg.1257"/>
<sequence length="691" mass="79591">MQPVGVDVELEKVHVCNYPKKENVRQGWRRTDRWCAANGWRASTLKWEDSDPIKNGWLAYWPQVIMTLSPGSPSVSLESQPASRHAEKEHNESPSAMNVPDNASKKYERFEARYQELSSYLCSIAAKIDAIKTDNTKQVGIKKNLLAFLETYIKDSMNKLGEIKTGARWDKLVIAFFGETNAGKSTIIETFRILFDESRNRAEKEGDGLIVGDGRSDFTKVYEEYNLKINGKEFILIDVPGIEGREEDFRDEIKRALNQAHCVFYVQGHNKKPDIKTAEKIKNYLSDWVNVYSIFNVRGGASNYDESDERETLETEAVRKNEQLIQDTFRGILGNIYKGNLTLQALLAMCARGHFSSTREDLLRAQKKLIGYFGSGDAVLRFSRFDRVMQLVDQKSEHYMDEIVEANKQKLIAQYRKVYQGLVDMMAQQQRDIDRLKERLIRFDVDMNMSFEETIRAIRNRMAYEHTKVFDDFKREVCDVLDDDYNREDSEKEIQQRAERLFEAYTRESKIIVEYEFSRLEEKIRERRRELDNIQIGGLHIDISSLEMPNLDEAFGKMGLNFGDVFGFATTVGGTALAFSVIPGFGTLIGAGVGLLLWGGKQLFLGDSKREEAKNEARKRIDEKKRESQSTSLNKQINLIERTLDNEKDRFRQIIRNERSNLQQLSGAIEDAQRQVVAYANHIKNTAYGEI</sequence>
<keyword evidence="3" id="KW-1133">Transmembrane helix</keyword>
<organism evidence="5 6">
    <name type="scientific">Tannerella sp. oral taxon BU063 isolate Cell 1/3</name>
    <dbReference type="NCBI Taxonomy" id="1411022"/>
    <lineage>
        <taxon>Bacteria</taxon>
        <taxon>Pseudomonadati</taxon>
        <taxon>Bacteroidota</taxon>
        <taxon>Bacteroidia</taxon>
        <taxon>Bacteroidales</taxon>
        <taxon>Tannerellaceae</taxon>
        <taxon>Tannerella</taxon>
    </lineage>
</organism>
<evidence type="ECO:0000259" key="4">
    <source>
        <dbReference type="Pfam" id="PF01926"/>
    </source>
</evidence>
<feature type="compositionally biased region" description="Polar residues" evidence="2">
    <location>
        <begin position="72"/>
        <end position="82"/>
    </location>
</feature>
<evidence type="ECO:0000256" key="2">
    <source>
        <dbReference type="SAM" id="MobiDB-lite"/>
    </source>
</evidence>
<evidence type="ECO:0000256" key="3">
    <source>
        <dbReference type="SAM" id="Phobius"/>
    </source>
</evidence>
<feature type="transmembrane region" description="Helical" evidence="3">
    <location>
        <begin position="576"/>
        <end position="600"/>
    </location>
</feature>
<keyword evidence="3" id="KW-0812">Transmembrane</keyword>
<feature type="coiled-coil region" evidence="1">
    <location>
        <begin position="419"/>
        <end position="446"/>
    </location>
</feature>
<evidence type="ECO:0000313" key="6">
    <source>
        <dbReference type="Proteomes" id="UP000034982"/>
    </source>
</evidence>
<name>W2CJZ0_9BACT</name>
<feature type="coiled-coil region" evidence="1">
    <location>
        <begin position="614"/>
        <end position="682"/>
    </location>
</feature>
<protein>
    <recommendedName>
        <fullName evidence="4">G domain-containing protein</fullName>
    </recommendedName>
</protein>
<comment type="caution">
    <text evidence="5">The sequence shown here is derived from an EMBL/GenBank/DDBJ whole genome shotgun (WGS) entry which is preliminary data.</text>
</comment>
<feature type="region of interest" description="Disordered" evidence="2">
    <location>
        <begin position="72"/>
        <end position="102"/>
    </location>
</feature>